<dbReference type="EMBL" id="HACG01021190">
    <property type="protein sequence ID" value="CEK68055.1"/>
    <property type="molecule type" value="Transcribed_RNA"/>
</dbReference>
<proteinExistence type="predicted"/>
<evidence type="ECO:0000256" key="1">
    <source>
        <dbReference type="SAM" id="MobiDB-lite"/>
    </source>
</evidence>
<sequence length="78" mass="9118">MNLITVFFKIGNDEDDDDEEDDDNADTTEKPPEKKRKKITFNLWSALIVCIDSRHKTCLRHTCQLVRLSCKLYGFLLI</sequence>
<protein>
    <submittedName>
        <fullName evidence="2">Uncharacterized protein</fullName>
    </submittedName>
</protein>
<reference evidence="2" key="1">
    <citation type="submission" date="2014-12" db="EMBL/GenBank/DDBJ databases">
        <title>Insight into the proteome of Arion vulgaris.</title>
        <authorList>
            <person name="Aradska J."/>
            <person name="Bulat T."/>
            <person name="Smidak R."/>
            <person name="Sarate P."/>
            <person name="Gangsoo J."/>
            <person name="Sialana F."/>
            <person name="Bilban M."/>
            <person name="Lubec G."/>
        </authorList>
    </citation>
    <scope>NUCLEOTIDE SEQUENCE</scope>
    <source>
        <tissue evidence="2">Skin</tissue>
    </source>
</reference>
<accession>A0A0B6ZJZ5</accession>
<feature type="region of interest" description="Disordered" evidence="1">
    <location>
        <begin position="12"/>
        <end position="33"/>
    </location>
</feature>
<name>A0A0B6ZJZ5_9EUPU</name>
<gene>
    <name evidence="2" type="primary">ORF64905</name>
</gene>
<feature type="compositionally biased region" description="Acidic residues" evidence="1">
    <location>
        <begin position="13"/>
        <end position="26"/>
    </location>
</feature>
<evidence type="ECO:0000313" key="2">
    <source>
        <dbReference type="EMBL" id="CEK68055.1"/>
    </source>
</evidence>
<organism evidence="2">
    <name type="scientific">Arion vulgaris</name>
    <dbReference type="NCBI Taxonomy" id="1028688"/>
    <lineage>
        <taxon>Eukaryota</taxon>
        <taxon>Metazoa</taxon>
        <taxon>Spiralia</taxon>
        <taxon>Lophotrochozoa</taxon>
        <taxon>Mollusca</taxon>
        <taxon>Gastropoda</taxon>
        <taxon>Heterobranchia</taxon>
        <taxon>Euthyneura</taxon>
        <taxon>Panpulmonata</taxon>
        <taxon>Eupulmonata</taxon>
        <taxon>Stylommatophora</taxon>
        <taxon>Helicina</taxon>
        <taxon>Arionoidea</taxon>
        <taxon>Arionidae</taxon>
        <taxon>Arion</taxon>
    </lineage>
</organism>
<dbReference type="AlphaFoldDB" id="A0A0B6ZJZ5"/>